<comment type="catalytic activity">
    <reaction evidence="11">
        <text>isopentenyl diphosphate + (2E)-geranyl diphosphate = (2E,6E)-farnesyl diphosphate + diphosphate</text>
        <dbReference type="Rhea" id="RHEA:19361"/>
        <dbReference type="ChEBI" id="CHEBI:33019"/>
        <dbReference type="ChEBI" id="CHEBI:58057"/>
        <dbReference type="ChEBI" id="CHEBI:128769"/>
        <dbReference type="ChEBI" id="CHEBI:175763"/>
        <dbReference type="EC" id="2.5.1.10"/>
    </reaction>
</comment>
<keyword evidence="14" id="KW-1185">Reference proteome</keyword>
<dbReference type="CDD" id="cd00685">
    <property type="entry name" value="Trans_IPPS_HT"/>
    <property type="match status" value="1"/>
</dbReference>
<evidence type="ECO:0000256" key="3">
    <source>
        <dbReference type="ARBA" id="ARBA00012439"/>
    </source>
</evidence>
<dbReference type="EC" id="2.5.1.10" evidence="3"/>
<evidence type="ECO:0000256" key="1">
    <source>
        <dbReference type="ARBA" id="ARBA00001946"/>
    </source>
</evidence>
<evidence type="ECO:0000256" key="6">
    <source>
        <dbReference type="ARBA" id="ARBA00022723"/>
    </source>
</evidence>
<dbReference type="GO" id="GO:0004337">
    <property type="term" value="F:(2E,6E)-farnesyl diphosphate synthase activity"/>
    <property type="evidence" value="ECO:0007669"/>
    <property type="project" value="UniProtKB-EC"/>
</dbReference>
<evidence type="ECO:0000313" key="14">
    <source>
        <dbReference type="Proteomes" id="UP000184016"/>
    </source>
</evidence>
<dbReference type="NCBIfam" id="NF045485">
    <property type="entry name" value="FPPsyn"/>
    <property type="match status" value="1"/>
</dbReference>
<dbReference type="PANTHER" id="PTHR43281">
    <property type="entry name" value="FARNESYL DIPHOSPHATE SYNTHASE"/>
    <property type="match status" value="1"/>
</dbReference>
<dbReference type="Pfam" id="PF00348">
    <property type="entry name" value="polyprenyl_synt"/>
    <property type="match status" value="1"/>
</dbReference>
<dbReference type="PROSITE" id="PS00723">
    <property type="entry name" value="POLYPRENYL_SYNTHASE_1"/>
    <property type="match status" value="1"/>
</dbReference>
<evidence type="ECO:0000256" key="9">
    <source>
        <dbReference type="ARBA" id="ARBA00032380"/>
    </source>
</evidence>
<sequence length="291" mass="32054">MTQGWVNTWIEAIQIHLQRIVPDSSHVLHHSMRYSLLADGKRIRPLLALATGRAFGVAEEKMLDAACALECIHAYSLIHDDLPCMDNDDLRRGKPTNHKVFGDAMALLAGDALQTAAFSCISRSTSFSSEIRIRMISLLAEAAGHQGMVLGQAADMEAEQQLGEMTMEKLRFIHTYKTGKLLQAAIEMGAIAAEVSDSQYHSLHQFACHLGLVFQMVDDWLDVVGDTAVMGKMAGSDQEHGKLTYPALIGIEATKQAIETEEQLALQSLHAIDADTSLLENLLFLVTRRNR</sequence>
<keyword evidence="6" id="KW-0479">Metal-binding</keyword>
<evidence type="ECO:0000313" key="13">
    <source>
        <dbReference type="EMBL" id="SHK39927.1"/>
    </source>
</evidence>
<dbReference type="GO" id="GO:0016114">
    <property type="term" value="P:terpenoid biosynthetic process"/>
    <property type="evidence" value="ECO:0007669"/>
    <property type="project" value="UniProtKB-ARBA"/>
</dbReference>
<dbReference type="PANTHER" id="PTHR43281:SF1">
    <property type="entry name" value="FARNESYL DIPHOSPHATE SYNTHASE"/>
    <property type="match status" value="1"/>
</dbReference>
<evidence type="ECO:0000256" key="2">
    <source>
        <dbReference type="ARBA" id="ARBA00006706"/>
    </source>
</evidence>
<dbReference type="RefSeq" id="WP_165611980.1">
    <property type="nucleotide sequence ID" value="NZ_FRAF01000013.1"/>
</dbReference>
<protein>
    <recommendedName>
        <fullName evidence="4">Farnesyl diphosphate synthase</fullName>
        <ecNumber evidence="3">2.5.1.10</ecNumber>
    </recommendedName>
    <alternativeName>
        <fullName evidence="10">(2E,6E)-farnesyl diphosphate synthase</fullName>
    </alternativeName>
    <alternativeName>
        <fullName evidence="9">Geranyltranstransferase</fullName>
    </alternativeName>
</protein>
<dbReference type="InterPro" id="IPR053378">
    <property type="entry name" value="Prenyl_diphosphate_synthase"/>
</dbReference>
<comment type="similarity">
    <text evidence="2 12">Belongs to the FPP/GGPP synthase family.</text>
</comment>
<evidence type="ECO:0000256" key="11">
    <source>
        <dbReference type="ARBA" id="ARBA00049399"/>
    </source>
</evidence>
<dbReference type="FunFam" id="1.10.600.10:FF:000001">
    <property type="entry name" value="Geranylgeranyl diphosphate synthase"/>
    <property type="match status" value="1"/>
</dbReference>
<dbReference type="SFLD" id="SFLDG01017">
    <property type="entry name" value="Polyprenyl_Transferase_Like"/>
    <property type="match status" value="1"/>
</dbReference>
<dbReference type="EMBL" id="FRAF01000013">
    <property type="protein sequence ID" value="SHK39927.1"/>
    <property type="molecule type" value="Genomic_DNA"/>
</dbReference>
<gene>
    <name evidence="13" type="ORF">SAMN05443507_11332</name>
</gene>
<evidence type="ECO:0000256" key="5">
    <source>
        <dbReference type="ARBA" id="ARBA00022679"/>
    </source>
</evidence>
<keyword evidence="5 12" id="KW-0808">Transferase</keyword>
<evidence type="ECO:0000256" key="8">
    <source>
        <dbReference type="ARBA" id="ARBA00023229"/>
    </source>
</evidence>
<dbReference type="STRING" id="1830138.SAMN05443507_11332"/>
<evidence type="ECO:0000256" key="10">
    <source>
        <dbReference type="ARBA" id="ARBA00032873"/>
    </source>
</evidence>
<evidence type="ECO:0000256" key="4">
    <source>
        <dbReference type="ARBA" id="ARBA00015100"/>
    </source>
</evidence>
<dbReference type="SFLD" id="SFLDS00005">
    <property type="entry name" value="Isoprenoid_Synthase_Type_I"/>
    <property type="match status" value="1"/>
</dbReference>
<comment type="cofactor">
    <cofactor evidence="1">
        <name>Mg(2+)</name>
        <dbReference type="ChEBI" id="CHEBI:18420"/>
    </cofactor>
</comment>
<dbReference type="Proteomes" id="UP000184016">
    <property type="component" value="Unassembled WGS sequence"/>
</dbReference>
<reference evidence="14" key="1">
    <citation type="submission" date="2016-11" db="EMBL/GenBank/DDBJ databases">
        <authorList>
            <person name="Varghese N."/>
            <person name="Submissions S."/>
        </authorList>
    </citation>
    <scope>NUCLEOTIDE SEQUENCE [LARGE SCALE GENOMIC DNA]</scope>
    <source>
        <strain evidence="14">USBA-503</strain>
    </source>
</reference>
<keyword evidence="8" id="KW-0414">Isoprene biosynthesis</keyword>
<dbReference type="GO" id="GO:0046872">
    <property type="term" value="F:metal ion binding"/>
    <property type="evidence" value="ECO:0007669"/>
    <property type="project" value="UniProtKB-KW"/>
</dbReference>
<dbReference type="GO" id="GO:0005737">
    <property type="term" value="C:cytoplasm"/>
    <property type="evidence" value="ECO:0007669"/>
    <property type="project" value="UniProtKB-ARBA"/>
</dbReference>
<dbReference type="InterPro" id="IPR033749">
    <property type="entry name" value="Polyprenyl_synt_CS"/>
</dbReference>
<dbReference type="InterPro" id="IPR000092">
    <property type="entry name" value="Polyprenyl_synt"/>
</dbReference>
<dbReference type="AlphaFoldDB" id="A0A1M6S5Z0"/>
<name>A0A1M6S5Z0_9BACL</name>
<organism evidence="13 14">
    <name type="scientific">Alicyclobacillus tolerans</name>
    <dbReference type="NCBI Taxonomy" id="90970"/>
    <lineage>
        <taxon>Bacteria</taxon>
        <taxon>Bacillati</taxon>
        <taxon>Bacillota</taxon>
        <taxon>Bacilli</taxon>
        <taxon>Bacillales</taxon>
        <taxon>Alicyclobacillaceae</taxon>
        <taxon>Alicyclobacillus</taxon>
    </lineage>
</organism>
<evidence type="ECO:0000256" key="7">
    <source>
        <dbReference type="ARBA" id="ARBA00022842"/>
    </source>
</evidence>
<proteinExistence type="inferred from homology"/>
<dbReference type="Gene3D" id="1.10.600.10">
    <property type="entry name" value="Farnesyl Diphosphate Synthase"/>
    <property type="match status" value="1"/>
</dbReference>
<evidence type="ECO:0000256" key="12">
    <source>
        <dbReference type="RuleBase" id="RU004466"/>
    </source>
</evidence>
<accession>A0A1M6S5Z0</accession>
<dbReference type="InterPro" id="IPR008949">
    <property type="entry name" value="Isoprenoid_synthase_dom_sf"/>
</dbReference>
<dbReference type="SUPFAM" id="SSF48576">
    <property type="entry name" value="Terpenoid synthases"/>
    <property type="match status" value="1"/>
</dbReference>
<keyword evidence="7" id="KW-0460">Magnesium</keyword>